<dbReference type="eggNOG" id="KOG0017">
    <property type="taxonomic scope" value="Eukaryota"/>
</dbReference>
<dbReference type="Pfam" id="PF07727">
    <property type="entry name" value="RVT_2"/>
    <property type="match status" value="1"/>
</dbReference>
<evidence type="ECO:0000313" key="5">
    <source>
        <dbReference type="Proteomes" id="UP000026915"/>
    </source>
</evidence>
<gene>
    <name evidence="4" type="ORF">TCM_031690</name>
</gene>
<accession>A0A061F768</accession>
<dbReference type="InterPro" id="IPR012337">
    <property type="entry name" value="RNaseH-like_sf"/>
</dbReference>
<evidence type="ECO:0000313" key="4">
    <source>
        <dbReference type="EMBL" id="EOY13165.1"/>
    </source>
</evidence>
<dbReference type="InterPro" id="IPR001584">
    <property type="entry name" value="Integrase_cat-core"/>
</dbReference>
<dbReference type="InterPro" id="IPR043502">
    <property type="entry name" value="DNA/RNA_pol_sf"/>
</dbReference>
<feature type="domain" description="Integrase catalytic" evidence="3">
    <location>
        <begin position="1"/>
        <end position="164"/>
    </location>
</feature>
<dbReference type="GO" id="GO:0015074">
    <property type="term" value="P:DNA integration"/>
    <property type="evidence" value="ECO:0007669"/>
    <property type="project" value="InterPro"/>
</dbReference>
<keyword evidence="4" id="KW-0808">Transferase</keyword>
<dbReference type="EMBL" id="CM001885">
    <property type="protein sequence ID" value="EOY13165.1"/>
    <property type="molecule type" value="Genomic_DNA"/>
</dbReference>
<dbReference type="PROSITE" id="PS50994">
    <property type="entry name" value="INTEGRASE"/>
    <property type="match status" value="1"/>
</dbReference>
<evidence type="ECO:0000256" key="2">
    <source>
        <dbReference type="ARBA" id="ARBA00022801"/>
    </source>
</evidence>
<dbReference type="PANTHER" id="PTHR42648">
    <property type="entry name" value="TRANSPOSASE, PUTATIVE-RELATED"/>
    <property type="match status" value="1"/>
</dbReference>
<dbReference type="GO" id="GO:0016787">
    <property type="term" value="F:hydrolase activity"/>
    <property type="evidence" value="ECO:0007669"/>
    <property type="project" value="UniProtKB-KW"/>
</dbReference>
<dbReference type="SUPFAM" id="SSF53098">
    <property type="entry name" value="Ribonuclease H-like"/>
    <property type="match status" value="1"/>
</dbReference>
<keyword evidence="1" id="KW-0479">Metal-binding</keyword>
<proteinExistence type="predicted"/>
<dbReference type="GO" id="GO:0046872">
    <property type="term" value="F:metal ion binding"/>
    <property type="evidence" value="ECO:0007669"/>
    <property type="project" value="UniProtKB-KW"/>
</dbReference>
<dbReference type="CDD" id="cd09272">
    <property type="entry name" value="RNase_HI_RT_Ty1"/>
    <property type="match status" value="1"/>
</dbReference>
<dbReference type="InParanoid" id="A0A061F768"/>
<dbReference type="STRING" id="3641.A0A061F768"/>
<name>A0A061F768_THECC</name>
<keyword evidence="5" id="KW-1185">Reference proteome</keyword>
<dbReference type="InterPro" id="IPR013103">
    <property type="entry name" value="RVT_2"/>
</dbReference>
<protein>
    <submittedName>
        <fullName evidence="4">Cysteine-rich RLK (RECEPTOR-like protein kinase) 8</fullName>
    </submittedName>
</protein>
<dbReference type="Gene3D" id="3.30.420.10">
    <property type="entry name" value="Ribonuclease H-like superfamily/Ribonuclease H"/>
    <property type="match status" value="1"/>
</dbReference>
<dbReference type="PANTHER" id="PTHR42648:SF18">
    <property type="entry name" value="RETROTRANSPOSON, UNCLASSIFIED-LIKE PROTEIN"/>
    <property type="match status" value="1"/>
</dbReference>
<reference evidence="4 5" key="1">
    <citation type="journal article" date="2013" name="Genome Biol.">
        <title>The genome sequence of the most widely cultivated cacao type and its use to identify candidate genes regulating pod color.</title>
        <authorList>
            <person name="Motamayor J.C."/>
            <person name="Mockaitis K."/>
            <person name="Schmutz J."/>
            <person name="Haiminen N."/>
            <person name="Iii D.L."/>
            <person name="Cornejo O."/>
            <person name="Findley S.D."/>
            <person name="Zheng P."/>
            <person name="Utro F."/>
            <person name="Royaert S."/>
            <person name="Saski C."/>
            <person name="Jenkins J."/>
            <person name="Podicheti R."/>
            <person name="Zhao M."/>
            <person name="Scheffler B.E."/>
            <person name="Stack J.C."/>
            <person name="Feltus F.A."/>
            <person name="Mustiga G.M."/>
            <person name="Amores F."/>
            <person name="Phillips W."/>
            <person name="Marelli J.P."/>
            <person name="May G.D."/>
            <person name="Shapiro H."/>
            <person name="Ma J."/>
            <person name="Bustamante C.D."/>
            <person name="Schnell R.J."/>
            <person name="Main D."/>
            <person name="Gilbert D."/>
            <person name="Parida L."/>
            <person name="Kuhn D.N."/>
        </authorList>
    </citation>
    <scope>NUCLEOTIDE SEQUENCE [LARGE SCALE GENOMIC DNA]</scope>
    <source>
        <strain evidence="5">cv. Matina 1-6</strain>
    </source>
</reference>
<dbReference type="GO" id="GO:0003676">
    <property type="term" value="F:nucleic acid binding"/>
    <property type="evidence" value="ECO:0007669"/>
    <property type="project" value="InterPro"/>
</dbReference>
<dbReference type="HOGENOM" id="CLU_001650_21_4_1"/>
<evidence type="ECO:0000256" key="1">
    <source>
        <dbReference type="ARBA" id="ARBA00022723"/>
    </source>
</evidence>
<dbReference type="GO" id="GO:0016301">
    <property type="term" value="F:kinase activity"/>
    <property type="evidence" value="ECO:0007669"/>
    <property type="project" value="UniProtKB-KW"/>
</dbReference>
<dbReference type="InterPro" id="IPR039537">
    <property type="entry name" value="Retrotran_Ty1/copia-like"/>
</dbReference>
<keyword evidence="2" id="KW-0378">Hydrolase</keyword>
<dbReference type="SUPFAM" id="SSF56672">
    <property type="entry name" value="DNA/RNA polymerases"/>
    <property type="match status" value="1"/>
</dbReference>
<dbReference type="InterPro" id="IPR036397">
    <property type="entry name" value="RNaseH_sf"/>
</dbReference>
<evidence type="ECO:0000259" key="3">
    <source>
        <dbReference type="PROSITE" id="PS50994"/>
    </source>
</evidence>
<dbReference type="Gramene" id="EOY13165">
    <property type="protein sequence ID" value="EOY13165"/>
    <property type="gene ID" value="TCM_031690"/>
</dbReference>
<sequence length="593" mass="68593">MCGPMSVESLNGSKYFLLFTDDYFRMTWIFFIKFKSEVFSLFKKFKAQVELELGCKIKNFKTDNGREYLSVEFDEFLAVAGIKLQFTIFYSPQQNRTCERKNRTLLNMVRCLSFEKSMPKHFWAKAANTTIYLQHSLPTRALNSMIAYKALHNIKPSVSHLITFAEAHNSTHWKATMDEEVNIINKNSTWFLMERTDIMHVIGVKWIFRTKFNLDGSVNKYKARLVVKGCSQLTKVDFGETFALVARFETIKMLIALTTSLGWLILHLDIKLAFLNDFLQEDIYVDQLKGYEAKSQHNMVYKLHKALYGLKQAPRAWYIKIDSYLTSKVFMRSPNEPTLYVYKVDDQIQSYNESEFEMSGMGEMKYFLRFQLDQNANVNFPLVVNEKFAATNSPKLFDPSYYRSLVATRRILRYLKGTLDLGLYFKHVNDIKLIGFSISDWASSVENSKNTLSYACHLGNAMFSWNSKKQEVVEQSTIEAEYIAVAIATNQAIWLRKLLGDLNFDQNDATELFVDNKSIIAIVKNPINNGKTKHIKVKLHTIGEDEKNGDVKFSCCTSNMQVANIFTKALPKTRFEQLRSMLGVHKTSIREKC</sequence>
<organism evidence="4 5">
    <name type="scientific">Theobroma cacao</name>
    <name type="common">Cacao</name>
    <name type="synonym">Cocoa</name>
    <dbReference type="NCBI Taxonomy" id="3641"/>
    <lineage>
        <taxon>Eukaryota</taxon>
        <taxon>Viridiplantae</taxon>
        <taxon>Streptophyta</taxon>
        <taxon>Embryophyta</taxon>
        <taxon>Tracheophyta</taxon>
        <taxon>Spermatophyta</taxon>
        <taxon>Magnoliopsida</taxon>
        <taxon>eudicotyledons</taxon>
        <taxon>Gunneridae</taxon>
        <taxon>Pentapetalae</taxon>
        <taxon>rosids</taxon>
        <taxon>malvids</taxon>
        <taxon>Malvales</taxon>
        <taxon>Malvaceae</taxon>
        <taxon>Byttnerioideae</taxon>
        <taxon>Theobroma</taxon>
    </lineage>
</organism>
<dbReference type="Proteomes" id="UP000026915">
    <property type="component" value="Chromosome 7"/>
</dbReference>
<dbReference type="AlphaFoldDB" id="A0A061F768"/>
<keyword evidence="4" id="KW-0418">Kinase</keyword>